<dbReference type="SMART" id="SM00360">
    <property type="entry name" value="RRM"/>
    <property type="match status" value="1"/>
</dbReference>
<feature type="compositionally biased region" description="Gly residues" evidence="2">
    <location>
        <begin position="83"/>
        <end position="92"/>
    </location>
</feature>
<dbReference type="AlphaFoldDB" id="A0A956SED3"/>
<dbReference type="Gene3D" id="3.30.70.330">
    <property type="match status" value="1"/>
</dbReference>
<evidence type="ECO:0000313" key="4">
    <source>
        <dbReference type="EMBL" id="MCA9755213.1"/>
    </source>
</evidence>
<dbReference type="PANTHER" id="PTHR48027">
    <property type="entry name" value="HETEROGENEOUS NUCLEAR RIBONUCLEOPROTEIN 87F-RELATED"/>
    <property type="match status" value="1"/>
</dbReference>
<proteinExistence type="predicted"/>
<reference evidence="4" key="1">
    <citation type="submission" date="2020-04" db="EMBL/GenBank/DDBJ databases">
        <authorList>
            <person name="Zhang T."/>
        </authorList>
    </citation>
    <scope>NUCLEOTIDE SEQUENCE</scope>
    <source>
        <strain evidence="4">HKST-UBA02</strain>
    </source>
</reference>
<reference evidence="4" key="2">
    <citation type="journal article" date="2021" name="Microbiome">
        <title>Successional dynamics and alternative stable states in a saline activated sludge microbial community over 9 years.</title>
        <authorList>
            <person name="Wang Y."/>
            <person name="Ye J."/>
            <person name="Ju F."/>
            <person name="Liu L."/>
            <person name="Boyd J.A."/>
            <person name="Deng Y."/>
            <person name="Parks D.H."/>
            <person name="Jiang X."/>
            <person name="Yin X."/>
            <person name="Woodcroft B.J."/>
            <person name="Tyson G.W."/>
            <person name="Hugenholtz P."/>
            <person name="Polz M.F."/>
            <person name="Zhang T."/>
        </authorList>
    </citation>
    <scope>NUCLEOTIDE SEQUENCE</scope>
    <source>
        <strain evidence="4">HKST-UBA02</strain>
    </source>
</reference>
<sequence length="98" mass="10611">MKKLYVGNLPFSATEDEINQVFSQHGTVHSVKLINDRETGRPRGFGFVEMDDEAALAAIDAMDGAQMNGRALRVNEAEDRRGGGGGGGGGGFRRNDRW</sequence>
<keyword evidence="1" id="KW-0694">RNA-binding</keyword>
<evidence type="ECO:0000256" key="1">
    <source>
        <dbReference type="ARBA" id="ARBA00022884"/>
    </source>
</evidence>
<dbReference type="InterPro" id="IPR035979">
    <property type="entry name" value="RBD_domain_sf"/>
</dbReference>
<evidence type="ECO:0000259" key="3">
    <source>
        <dbReference type="PROSITE" id="PS50102"/>
    </source>
</evidence>
<dbReference type="InterPro" id="IPR048289">
    <property type="entry name" value="RRM2_NsCP33-like"/>
</dbReference>
<dbReference type="CDD" id="cd21608">
    <property type="entry name" value="RRM2_NsCP33_like"/>
    <property type="match status" value="1"/>
</dbReference>
<organism evidence="4 5">
    <name type="scientific">Eiseniibacteriota bacterium</name>
    <dbReference type="NCBI Taxonomy" id="2212470"/>
    <lineage>
        <taxon>Bacteria</taxon>
        <taxon>Candidatus Eiseniibacteriota</taxon>
    </lineage>
</organism>
<accession>A0A956SED3</accession>
<dbReference type="GO" id="GO:0003723">
    <property type="term" value="F:RNA binding"/>
    <property type="evidence" value="ECO:0007669"/>
    <property type="project" value="UniProtKB-KW"/>
</dbReference>
<protein>
    <submittedName>
        <fullName evidence="4">RNA-binding protein</fullName>
    </submittedName>
</protein>
<comment type="caution">
    <text evidence="4">The sequence shown here is derived from an EMBL/GenBank/DDBJ whole genome shotgun (WGS) entry which is preliminary data.</text>
</comment>
<dbReference type="InterPro" id="IPR052462">
    <property type="entry name" value="SLIRP/GR-RBP-like"/>
</dbReference>
<dbReference type="InterPro" id="IPR000504">
    <property type="entry name" value="RRM_dom"/>
</dbReference>
<dbReference type="SUPFAM" id="SSF54928">
    <property type="entry name" value="RNA-binding domain, RBD"/>
    <property type="match status" value="1"/>
</dbReference>
<feature type="compositionally biased region" description="Basic and acidic residues" evidence="2">
    <location>
        <begin position="73"/>
        <end position="82"/>
    </location>
</feature>
<dbReference type="EMBL" id="JAGQHS010000018">
    <property type="protein sequence ID" value="MCA9755213.1"/>
    <property type="molecule type" value="Genomic_DNA"/>
</dbReference>
<name>A0A956SED3_UNCEI</name>
<feature type="domain" description="RRM" evidence="3">
    <location>
        <begin position="2"/>
        <end position="79"/>
    </location>
</feature>
<feature type="region of interest" description="Disordered" evidence="2">
    <location>
        <begin position="73"/>
        <end position="98"/>
    </location>
</feature>
<dbReference type="Proteomes" id="UP000739538">
    <property type="component" value="Unassembled WGS sequence"/>
</dbReference>
<dbReference type="Pfam" id="PF00076">
    <property type="entry name" value="RRM_1"/>
    <property type="match status" value="1"/>
</dbReference>
<evidence type="ECO:0000313" key="5">
    <source>
        <dbReference type="Proteomes" id="UP000739538"/>
    </source>
</evidence>
<dbReference type="PROSITE" id="PS50102">
    <property type="entry name" value="RRM"/>
    <property type="match status" value="1"/>
</dbReference>
<evidence type="ECO:0000256" key="2">
    <source>
        <dbReference type="SAM" id="MobiDB-lite"/>
    </source>
</evidence>
<gene>
    <name evidence="4" type="ORF">KDA27_05375</name>
</gene>
<dbReference type="InterPro" id="IPR012677">
    <property type="entry name" value="Nucleotide-bd_a/b_plait_sf"/>
</dbReference>